<dbReference type="InterPro" id="IPR036412">
    <property type="entry name" value="HAD-like_sf"/>
</dbReference>
<dbReference type="InterPro" id="IPR008984">
    <property type="entry name" value="SMAD_FHA_dom_sf"/>
</dbReference>
<dbReference type="Proteomes" id="UP000826234">
    <property type="component" value="Unassembled WGS sequence"/>
</dbReference>
<dbReference type="Gene3D" id="3.40.50.300">
    <property type="entry name" value="P-loop containing nucleotide triphosphate hydrolases"/>
    <property type="match status" value="1"/>
</dbReference>
<dbReference type="NCBIfam" id="TIGR01663">
    <property type="entry name" value="PNK-3'Pase"/>
    <property type="match status" value="1"/>
</dbReference>
<comment type="subcellular location">
    <subcellularLocation>
        <location evidence="1">Nucleus</location>
    </subcellularLocation>
</comment>
<accession>A0ABQ7TAJ4</accession>
<dbReference type="InterPro" id="IPR027417">
    <property type="entry name" value="P-loop_NTPase"/>
</dbReference>
<sequence length="588" mass="66155">MICAKVCVWCYDIYNRNNSSYSASLPNTMRCLLISQDKRHDPIVLPDGTTVILGRGPETRVTDKKCSRTQVELLANYTYRSVRVTQRGVNPTSVEEIHLRCGDSTTLQEGMTLCLVNGLYPYCIHFEQDSSSSKKNLLHFFSSKHSLKEEKEDDKKAQTAKRIKPSSPSEDEEDDDDVTEKLKQLQETAARAEQAHPPPQQQSVSKMAPQPCDSWEDHGKLLVFTKKGVVPSTKVAGFDLDGTIITTQSGKVFPTSPDDWRILYPEVPRKLKQLQSEGYKLVIFTNQLGISHGRLRPEVFKAKVEAVIEQLGIPLQVFVATSAGIYRKPVLGMWNHLCEKVNGDLAVSLQESVYVGDAAGRPPNWAPGHKKKDFSCSDRLFALNAGLPFYTPEEYFLGWKKASFVLPNFDPRTFDPKAPLYDPPEACLTSPSPEMVVAVGFPAAGKSTFLKKHLVSVGYAYANRMFARESKSKQERKTKDLNPFLSHLIPSEQESSKNKYIECAKEVGVPCRCFLFTASLEQAKHNNRFREMTEKGHVPVNDIVLNTYKSKYVAPSLEEGFSEILKIHFVPTFTDSQMESLYRQFSEG</sequence>
<keyword evidence="3" id="KW-0378">Hydrolase</keyword>
<feature type="region of interest" description="Disordered" evidence="6">
    <location>
        <begin position="148"/>
        <end position="211"/>
    </location>
</feature>
<dbReference type="NCBIfam" id="TIGR01662">
    <property type="entry name" value="HAD-SF-IIIA"/>
    <property type="match status" value="1"/>
</dbReference>
<dbReference type="InterPro" id="IPR006550">
    <property type="entry name" value="PNKP"/>
</dbReference>
<feature type="compositionally biased region" description="Basic and acidic residues" evidence="6">
    <location>
        <begin position="148"/>
        <end position="157"/>
    </location>
</feature>
<evidence type="ECO:0000259" key="7">
    <source>
        <dbReference type="Pfam" id="PF17913"/>
    </source>
</evidence>
<feature type="compositionally biased region" description="Acidic residues" evidence="6">
    <location>
        <begin position="169"/>
        <end position="178"/>
    </location>
</feature>
<dbReference type="SUPFAM" id="SSF49879">
    <property type="entry name" value="SMAD/FHA domain"/>
    <property type="match status" value="1"/>
</dbReference>
<dbReference type="InterPro" id="IPR023214">
    <property type="entry name" value="HAD_sf"/>
</dbReference>
<dbReference type="Pfam" id="PF17913">
    <property type="entry name" value="FHA_2"/>
    <property type="match status" value="1"/>
</dbReference>
<dbReference type="SUPFAM" id="SSF52540">
    <property type="entry name" value="P-loop containing nucleoside triphosphate hydrolases"/>
    <property type="match status" value="1"/>
</dbReference>
<keyword evidence="2" id="KW-0227">DNA damage</keyword>
<evidence type="ECO:0000256" key="6">
    <source>
        <dbReference type="SAM" id="MobiDB-lite"/>
    </source>
</evidence>
<evidence type="ECO:0000256" key="3">
    <source>
        <dbReference type="ARBA" id="ARBA00022801"/>
    </source>
</evidence>
<dbReference type="NCBIfam" id="TIGR01664">
    <property type="entry name" value="DNA-3'-Pase"/>
    <property type="match status" value="1"/>
</dbReference>
<dbReference type="PANTHER" id="PTHR12083">
    <property type="entry name" value="BIFUNCTIONAL POLYNUCLEOTIDE PHOSPHATASE/KINASE"/>
    <property type="match status" value="1"/>
</dbReference>
<dbReference type="Pfam" id="PF08645">
    <property type="entry name" value="PNK3P"/>
    <property type="match status" value="1"/>
</dbReference>
<keyword evidence="4" id="KW-0234">DNA repair</keyword>
<feature type="domain" description="PNK FHA" evidence="7">
    <location>
        <begin position="31"/>
        <end position="98"/>
    </location>
</feature>
<evidence type="ECO:0000256" key="2">
    <source>
        <dbReference type="ARBA" id="ARBA00022763"/>
    </source>
</evidence>
<reference evidence="8 9" key="1">
    <citation type="journal article" date="2022" name="Gigascience">
        <title>A chromosome-level genome assembly and annotation of the desert horned lizard, Phrynosoma platyrhinos, provides insight into chromosomal rearrangements among reptiles.</title>
        <authorList>
            <person name="Koochekian N."/>
            <person name="Ascanio A."/>
            <person name="Farleigh K."/>
            <person name="Card D.C."/>
            <person name="Schield D.R."/>
            <person name="Castoe T.A."/>
            <person name="Jezkova T."/>
        </authorList>
    </citation>
    <scope>NUCLEOTIDE SEQUENCE [LARGE SCALE GENOMIC DNA]</scope>
    <source>
        <strain evidence="8">NK-2021</strain>
    </source>
</reference>
<keyword evidence="5" id="KW-0539">Nucleus</keyword>
<dbReference type="InterPro" id="IPR006549">
    <property type="entry name" value="HAD-SF_hydro_IIIA"/>
</dbReference>
<dbReference type="CDD" id="cd01625">
    <property type="entry name" value="HAD_PNP"/>
    <property type="match status" value="1"/>
</dbReference>
<dbReference type="InterPro" id="IPR041388">
    <property type="entry name" value="FHA_2"/>
</dbReference>
<evidence type="ECO:0000256" key="5">
    <source>
        <dbReference type="ARBA" id="ARBA00023242"/>
    </source>
</evidence>
<name>A0ABQ7TAJ4_PHRPL</name>
<dbReference type="Gene3D" id="3.40.50.1000">
    <property type="entry name" value="HAD superfamily/HAD-like"/>
    <property type="match status" value="1"/>
</dbReference>
<organism evidence="8 9">
    <name type="scientific">Phrynosoma platyrhinos</name>
    <name type="common">Desert horned lizard</name>
    <dbReference type="NCBI Taxonomy" id="52577"/>
    <lineage>
        <taxon>Eukaryota</taxon>
        <taxon>Metazoa</taxon>
        <taxon>Chordata</taxon>
        <taxon>Craniata</taxon>
        <taxon>Vertebrata</taxon>
        <taxon>Euteleostomi</taxon>
        <taxon>Lepidosauria</taxon>
        <taxon>Squamata</taxon>
        <taxon>Bifurcata</taxon>
        <taxon>Unidentata</taxon>
        <taxon>Episquamata</taxon>
        <taxon>Toxicofera</taxon>
        <taxon>Iguania</taxon>
        <taxon>Phrynosomatidae</taxon>
        <taxon>Phrynosomatinae</taxon>
        <taxon>Phrynosoma</taxon>
    </lineage>
</organism>
<dbReference type="PANTHER" id="PTHR12083:SF9">
    <property type="entry name" value="BIFUNCTIONAL POLYNUCLEOTIDE PHOSPHATASE_KINASE"/>
    <property type="match status" value="1"/>
</dbReference>
<comment type="caution">
    <text evidence="8">The sequence shown here is derived from an EMBL/GenBank/DDBJ whole genome shotgun (WGS) entry which is preliminary data.</text>
</comment>
<dbReference type="EMBL" id="JAIPUX010000521">
    <property type="protein sequence ID" value="KAH0626688.1"/>
    <property type="molecule type" value="Genomic_DNA"/>
</dbReference>
<evidence type="ECO:0000313" key="8">
    <source>
        <dbReference type="EMBL" id="KAH0626688.1"/>
    </source>
</evidence>
<evidence type="ECO:0000256" key="4">
    <source>
        <dbReference type="ARBA" id="ARBA00023204"/>
    </source>
</evidence>
<dbReference type="InterPro" id="IPR013954">
    <property type="entry name" value="PNK3P"/>
</dbReference>
<evidence type="ECO:0000313" key="9">
    <source>
        <dbReference type="Proteomes" id="UP000826234"/>
    </source>
</evidence>
<dbReference type="InterPro" id="IPR006551">
    <property type="entry name" value="Polynucleotide_phosphatase"/>
</dbReference>
<dbReference type="Gene3D" id="2.60.200.20">
    <property type="match status" value="1"/>
</dbReference>
<keyword evidence="9" id="KW-1185">Reference proteome</keyword>
<evidence type="ECO:0000256" key="1">
    <source>
        <dbReference type="ARBA" id="ARBA00004123"/>
    </source>
</evidence>
<protein>
    <recommendedName>
        <fullName evidence="7">PNK FHA domain-containing protein</fullName>
    </recommendedName>
</protein>
<proteinExistence type="predicted"/>
<gene>
    <name evidence="8" type="ORF">JD844_001795</name>
</gene>
<dbReference type="SUPFAM" id="SSF56784">
    <property type="entry name" value="HAD-like"/>
    <property type="match status" value="1"/>
</dbReference>